<name>A0A0F9KV67_9ZZZZ</name>
<protein>
    <submittedName>
        <fullName evidence="1">Uncharacterized protein</fullName>
    </submittedName>
</protein>
<dbReference type="EMBL" id="LAZR01008451">
    <property type="protein sequence ID" value="KKM78681.1"/>
    <property type="molecule type" value="Genomic_DNA"/>
</dbReference>
<dbReference type="GO" id="GO:0003676">
    <property type="term" value="F:nucleic acid binding"/>
    <property type="evidence" value="ECO:0007669"/>
    <property type="project" value="InterPro"/>
</dbReference>
<comment type="caution">
    <text evidence="1">The sequence shown here is derived from an EMBL/GenBank/DDBJ whole genome shotgun (WGS) entry which is preliminary data.</text>
</comment>
<gene>
    <name evidence="1" type="ORF">LCGC14_1357610</name>
</gene>
<sequence>MALTIIKSKRKVRDFLTYDLEWVPGSLEVRLVGVYDGERYRCYNSIDTFLNRELTRENRGKWFYAHAGGLADFQFILERLSLRKGWTVKCAFSGSAAIICTVRRGKNAWHFVDSYWLLRDKLENIAKWIGLEKGEADKRQTEEEAREFYATAPLPVLIEYNEQDCVILW</sequence>
<accession>A0A0F9KV67</accession>
<feature type="non-terminal residue" evidence="1">
    <location>
        <position position="169"/>
    </location>
</feature>
<organism evidence="1">
    <name type="scientific">marine sediment metagenome</name>
    <dbReference type="NCBI Taxonomy" id="412755"/>
    <lineage>
        <taxon>unclassified sequences</taxon>
        <taxon>metagenomes</taxon>
        <taxon>ecological metagenomes</taxon>
    </lineage>
</organism>
<dbReference type="AlphaFoldDB" id="A0A0F9KV67"/>
<dbReference type="InterPro" id="IPR012337">
    <property type="entry name" value="RNaseH-like_sf"/>
</dbReference>
<reference evidence="1" key="1">
    <citation type="journal article" date="2015" name="Nature">
        <title>Complex archaea that bridge the gap between prokaryotes and eukaryotes.</title>
        <authorList>
            <person name="Spang A."/>
            <person name="Saw J.H."/>
            <person name="Jorgensen S.L."/>
            <person name="Zaremba-Niedzwiedzka K."/>
            <person name="Martijn J."/>
            <person name="Lind A.E."/>
            <person name="van Eijk R."/>
            <person name="Schleper C."/>
            <person name="Guy L."/>
            <person name="Ettema T.J."/>
        </authorList>
    </citation>
    <scope>NUCLEOTIDE SEQUENCE</scope>
</reference>
<dbReference type="SUPFAM" id="SSF53098">
    <property type="entry name" value="Ribonuclease H-like"/>
    <property type="match status" value="1"/>
</dbReference>
<dbReference type="InterPro" id="IPR036397">
    <property type="entry name" value="RNaseH_sf"/>
</dbReference>
<dbReference type="Gene3D" id="3.30.420.10">
    <property type="entry name" value="Ribonuclease H-like superfamily/Ribonuclease H"/>
    <property type="match status" value="1"/>
</dbReference>
<proteinExistence type="predicted"/>
<evidence type="ECO:0000313" key="1">
    <source>
        <dbReference type="EMBL" id="KKM78681.1"/>
    </source>
</evidence>